<dbReference type="SUPFAM" id="SSF53448">
    <property type="entry name" value="Nucleotide-diphospho-sugar transferases"/>
    <property type="match status" value="1"/>
</dbReference>
<evidence type="ECO:0000313" key="2">
    <source>
        <dbReference type="Proteomes" id="UP001142592"/>
    </source>
</evidence>
<name>A0A9X3DD46_9SPHI</name>
<evidence type="ECO:0008006" key="3">
    <source>
        <dbReference type="Google" id="ProtNLM"/>
    </source>
</evidence>
<protein>
    <recommendedName>
        <fullName evidence="3">Glycosyl transferase</fullName>
    </recommendedName>
</protein>
<dbReference type="Gene3D" id="3.90.550.10">
    <property type="entry name" value="Spore Coat Polysaccharide Biosynthesis Protein SpsA, Chain A"/>
    <property type="match status" value="1"/>
</dbReference>
<accession>A0A9X3DD46</accession>
<dbReference type="AlphaFoldDB" id="A0A9X3DD46"/>
<keyword evidence="2" id="KW-1185">Reference proteome</keyword>
<evidence type="ECO:0000313" key="1">
    <source>
        <dbReference type="EMBL" id="MCX3263643.1"/>
    </source>
</evidence>
<organism evidence="1 2">
    <name type="scientific">Pedobacter agri</name>
    <dbReference type="NCBI Taxonomy" id="454586"/>
    <lineage>
        <taxon>Bacteria</taxon>
        <taxon>Pseudomonadati</taxon>
        <taxon>Bacteroidota</taxon>
        <taxon>Sphingobacteriia</taxon>
        <taxon>Sphingobacteriales</taxon>
        <taxon>Sphingobacteriaceae</taxon>
        <taxon>Pedobacter</taxon>
    </lineage>
</organism>
<reference evidence="1" key="1">
    <citation type="submission" date="2022-11" db="EMBL/GenBank/DDBJ databases">
        <authorList>
            <person name="Graham C."/>
            <person name="Newman J.D."/>
        </authorList>
    </citation>
    <scope>NUCLEOTIDE SEQUENCE</scope>
    <source>
        <strain evidence="1">DSM 19486</strain>
    </source>
</reference>
<dbReference type="InterPro" id="IPR029044">
    <property type="entry name" value="Nucleotide-diphossugar_trans"/>
</dbReference>
<gene>
    <name evidence="1" type="ORF">OQZ29_02745</name>
</gene>
<dbReference type="Proteomes" id="UP001142592">
    <property type="component" value="Unassembled WGS sequence"/>
</dbReference>
<dbReference type="RefSeq" id="WP_010600745.1">
    <property type="nucleotide sequence ID" value="NZ_JAPJUH010000001.1"/>
</dbReference>
<sequence length="314" mass="37057">MKESLIVKMIQQIINQLYRYPKSNWKNIKRFGGIVSYRKMLKGKKEMIRASYWLPEIVSHQDGLPIYFLTGKNYLYQTLFCAKSLVNTSQEKFKFILVDDGSFDDQLIERASKQMPGVEIITKDIIRQNVENTLPEEKFPYLHWKRKVYPHIKKLTDVHTLSNNPYKLVLDSDMLFWDEPKEIINWLQNPQGCIHMVDSKESYGYDRKVMQLLSGKKISSLVNVGAIGCKSSIINWQDLERWAKHLEMNYGASYFLEQALSAMIIAEQQQTILDKDDYIVNPLNTITRDLRINKLHHYVDLSKKFYFEKAWKKI</sequence>
<dbReference type="EMBL" id="JAPJUH010000001">
    <property type="protein sequence ID" value="MCX3263643.1"/>
    <property type="molecule type" value="Genomic_DNA"/>
</dbReference>
<proteinExistence type="predicted"/>
<comment type="caution">
    <text evidence="1">The sequence shown here is derived from an EMBL/GenBank/DDBJ whole genome shotgun (WGS) entry which is preliminary data.</text>
</comment>